<dbReference type="Proteomes" id="UP000738349">
    <property type="component" value="Unassembled WGS sequence"/>
</dbReference>
<dbReference type="InterPro" id="IPR010371">
    <property type="entry name" value="YBR137W-like"/>
</dbReference>
<protein>
    <recommendedName>
        <fullName evidence="4">DUF967 domain protein</fullName>
    </recommendedName>
</protein>
<name>A0A9P9FUV5_9HYPO</name>
<organism evidence="2 3">
    <name type="scientific">Dactylonectria macrodidyma</name>
    <dbReference type="NCBI Taxonomy" id="307937"/>
    <lineage>
        <taxon>Eukaryota</taxon>
        <taxon>Fungi</taxon>
        <taxon>Dikarya</taxon>
        <taxon>Ascomycota</taxon>
        <taxon>Pezizomycotina</taxon>
        <taxon>Sordariomycetes</taxon>
        <taxon>Hypocreomycetidae</taxon>
        <taxon>Hypocreales</taxon>
        <taxon>Nectriaceae</taxon>
        <taxon>Dactylonectria</taxon>
    </lineage>
</organism>
<dbReference type="Gene3D" id="3.30.450.150">
    <property type="entry name" value="Haem-degrading domain"/>
    <property type="match status" value="1"/>
</dbReference>
<sequence length="196" mass="21230">MEHKVFTRQAPAGSGLQKAAQAMQSSDGSSQPITSPPTDLSDLQLEGYSLTFSSFTTEDALELGHLLLARLLPLAKERPAVISISLANSGQVIFQSVTGSGTTPDNEHWIRRKRNTVLRFGASTWFMHCKFNGDEEAFAAKFAISDDKKGDYAIHGGAVPIHVQGVDGVVAVVIVSGLKQHEDHGVIFDVVKENWK</sequence>
<evidence type="ECO:0000313" key="2">
    <source>
        <dbReference type="EMBL" id="KAH7176940.1"/>
    </source>
</evidence>
<evidence type="ECO:0000313" key="3">
    <source>
        <dbReference type="Proteomes" id="UP000738349"/>
    </source>
</evidence>
<dbReference type="SUPFAM" id="SSF143744">
    <property type="entry name" value="GlcG-like"/>
    <property type="match status" value="1"/>
</dbReference>
<evidence type="ECO:0000256" key="1">
    <source>
        <dbReference type="SAM" id="MobiDB-lite"/>
    </source>
</evidence>
<dbReference type="InterPro" id="IPR038084">
    <property type="entry name" value="PduO/GlcC-like_sf"/>
</dbReference>
<dbReference type="InterPro" id="IPR005624">
    <property type="entry name" value="PduO/GlcC-like"/>
</dbReference>
<dbReference type="PANTHER" id="PTHR28255">
    <property type="match status" value="1"/>
</dbReference>
<evidence type="ECO:0008006" key="4">
    <source>
        <dbReference type="Google" id="ProtNLM"/>
    </source>
</evidence>
<dbReference type="GO" id="GO:0072380">
    <property type="term" value="C:TRC complex"/>
    <property type="evidence" value="ECO:0007669"/>
    <property type="project" value="TreeGrafter"/>
</dbReference>
<dbReference type="PANTHER" id="PTHR28255:SF1">
    <property type="entry name" value="UPF0303 PROTEIN YBR137W"/>
    <property type="match status" value="1"/>
</dbReference>
<proteinExistence type="predicted"/>
<dbReference type="AlphaFoldDB" id="A0A9P9FUV5"/>
<feature type="region of interest" description="Disordered" evidence="1">
    <location>
        <begin position="1"/>
        <end position="38"/>
    </location>
</feature>
<dbReference type="OrthoDB" id="2209940at2759"/>
<reference evidence="2" key="1">
    <citation type="journal article" date="2021" name="Nat. Commun.">
        <title>Genetic determinants of endophytism in the Arabidopsis root mycobiome.</title>
        <authorList>
            <person name="Mesny F."/>
            <person name="Miyauchi S."/>
            <person name="Thiergart T."/>
            <person name="Pickel B."/>
            <person name="Atanasova L."/>
            <person name="Karlsson M."/>
            <person name="Huettel B."/>
            <person name="Barry K.W."/>
            <person name="Haridas S."/>
            <person name="Chen C."/>
            <person name="Bauer D."/>
            <person name="Andreopoulos W."/>
            <person name="Pangilinan J."/>
            <person name="LaButti K."/>
            <person name="Riley R."/>
            <person name="Lipzen A."/>
            <person name="Clum A."/>
            <person name="Drula E."/>
            <person name="Henrissat B."/>
            <person name="Kohler A."/>
            <person name="Grigoriev I.V."/>
            <person name="Martin F.M."/>
            <person name="Hacquard S."/>
        </authorList>
    </citation>
    <scope>NUCLEOTIDE SEQUENCE</scope>
    <source>
        <strain evidence="2">MPI-CAGE-AT-0147</strain>
    </source>
</reference>
<gene>
    <name evidence="2" type="ORF">EDB81DRAFT_773800</name>
</gene>
<dbReference type="Pfam" id="PF03928">
    <property type="entry name" value="HbpS-like"/>
    <property type="match status" value="1"/>
</dbReference>
<feature type="compositionally biased region" description="Polar residues" evidence="1">
    <location>
        <begin position="22"/>
        <end position="38"/>
    </location>
</feature>
<accession>A0A9P9FUV5</accession>
<keyword evidence="3" id="KW-1185">Reference proteome</keyword>
<dbReference type="GO" id="GO:0006620">
    <property type="term" value="P:post-translational protein targeting to endoplasmic reticulum membrane"/>
    <property type="evidence" value="ECO:0007669"/>
    <property type="project" value="TreeGrafter"/>
</dbReference>
<dbReference type="EMBL" id="JAGMUV010000001">
    <property type="protein sequence ID" value="KAH7176940.1"/>
    <property type="molecule type" value="Genomic_DNA"/>
</dbReference>
<comment type="caution">
    <text evidence="2">The sequence shown here is derived from an EMBL/GenBank/DDBJ whole genome shotgun (WGS) entry which is preliminary data.</text>
</comment>